<reference evidence="1 2" key="1">
    <citation type="journal article" date="2014" name="Curr. Biol.">
        <title>The genome of the clonal raider ant Cerapachys biroi.</title>
        <authorList>
            <person name="Oxley P.R."/>
            <person name="Ji L."/>
            <person name="Fetter-Pruneda I."/>
            <person name="McKenzie S.K."/>
            <person name="Li C."/>
            <person name="Hu H."/>
            <person name="Zhang G."/>
            <person name="Kronauer D.J."/>
        </authorList>
    </citation>
    <scope>NUCLEOTIDE SEQUENCE [LARGE SCALE GENOMIC DNA]</scope>
</reference>
<name>A0A026WWW6_OOCBI</name>
<evidence type="ECO:0000313" key="2">
    <source>
        <dbReference type="Proteomes" id="UP000053097"/>
    </source>
</evidence>
<sequence>HLSVRNSIHQSGLDYAALVTNWPWSTLRLDAAAAKGTKWARTWLRNKERCKEKEKERRRARARGSEREETLLGFRHRASARSSNEEGGRSNAPRWRWLKAGCLSSFHLCLPPPRLSRTSLRPKRGLEAASSSRCLNARPTENSATQRELSSLRLLREICSRSYSSGLFADFGKSRGETRQTRRPAIFPVIVSIVAATKLAGDQRDLRNTLVFPHVSFKNETPR</sequence>
<accession>A0A026WWW6</accession>
<dbReference type="EMBL" id="KK107077">
    <property type="protein sequence ID" value="EZA60547.1"/>
    <property type="molecule type" value="Genomic_DNA"/>
</dbReference>
<keyword evidence="2" id="KW-1185">Reference proteome</keyword>
<feature type="non-terminal residue" evidence="1">
    <location>
        <position position="1"/>
    </location>
</feature>
<evidence type="ECO:0000313" key="1">
    <source>
        <dbReference type="EMBL" id="EZA60547.1"/>
    </source>
</evidence>
<proteinExistence type="predicted"/>
<organism evidence="1 2">
    <name type="scientific">Ooceraea biroi</name>
    <name type="common">Clonal raider ant</name>
    <name type="synonym">Cerapachys biroi</name>
    <dbReference type="NCBI Taxonomy" id="2015173"/>
    <lineage>
        <taxon>Eukaryota</taxon>
        <taxon>Metazoa</taxon>
        <taxon>Ecdysozoa</taxon>
        <taxon>Arthropoda</taxon>
        <taxon>Hexapoda</taxon>
        <taxon>Insecta</taxon>
        <taxon>Pterygota</taxon>
        <taxon>Neoptera</taxon>
        <taxon>Endopterygota</taxon>
        <taxon>Hymenoptera</taxon>
        <taxon>Apocrita</taxon>
        <taxon>Aculeata</taxon>
        <taxon>Formicoidea</taxon>
        <taxon>Formicidae</taxon>
        <taxon>Dorylinae</taxon>
        <taxon>Ooceraea</taxon>
    </lineage>
</organism>
<protein>
    <submittedName>
        <fullName evidence="1">Uncharacterized protein</fullName>
    </submittedName>
</protein>
<dbReference type="Proteomes" id="UP000053097">
    <property type="component" value="Unassembled WGS sequence"/>
</dbReference>
<dbReference type="AlphaFoldDB" id="A0A026WWW6"/>
<gene>
    <name evidence="1" type="ORF">X777_14573</name>
</gene>